<accession>A0A8C4RNB3</accession>
<dbReference type="GO" id="GO:0004301">
    <property type="term" value="F:epoxide hydrolase activity"/>
    <property type="evidence" value="ECO:0007669"/>
    <property type="project" value="UniProtKB-ARBA"/>
</dbReference>
<protein>
    <submittedName>
        <fullName evidence="4">Epoxide hydrolase 2, cytoplasmic</fullName>
    </submittedName>
</protein>
<dbReference type="Proteomes" id="UP000694620">
    <property type="component" value="Chromosome 3"/>
</dbReference>
<dbReference type="Gene3D" id="3.40.50.1820">
    <property type="entry name" value="alpha/beta hydrolase"/>
    <property type="match status" value="1"/>
</dbReference>
<dbReference type="InterPro" id="IPR000639">
    <property type="entry name" value="Epox_hydrolase-like"/>
</dbReference>
<dbReference type="PANTHER" id="PTHR43329">
    <property type="entry name" value="EPOXIDE HYDROLASE"/>
    <property type="match status" value="1"/>
</dbReference>
<evidence type="ECO:0000259" key="3">
    <source>
        <dbReference type="Pfam" id="PF00561"/>
    </source>
</evidence>
<dbReference type="InterPro" id="IPR000073">
    <property type="entry name" value="AB_hydrolase_1"/>
</dbReference>
<organism evidence="4 5">
    <name type="scientific">Erpetoichthys calabaricus</name>
    <name type="common">Rope fish</name>
    <name type="synonym">Calamoichthys calabaricus</name>
    <dbReference type="NCBI Taxonomy" id="27687"/>
    <lineage>
        <taxon>Eukaryota</taxon>
        <taxon>Metazoa</taxon>
        <taxon>Chordata</taxon>
        <taxon>Craniata</taxon>
        <taxon>Vertebrata</taxon>
        <taxon>Euteleostomi</taxon>
        <taxon>Actinopterygii</taxon>
        <taxon>Polypteriformes</taxon>
        <taxon>Polypteridae</taxon>
        <taxon>Erpetoichthys</taxon>
    </lineage>
</organism>
<dbReference type="PRINTS" id="PR00412">
    <property type="entry name" value="EPOXHYDRLASE"/>
</dbReference>
<reference evidence="4" key="3">
    <citation type="submission" date="2025-09" db="UniProtKB">
        <authorList>
            <consortium name="Ensembl"/>
        </authorList>
    </citation>
    <scope>IDENTIFICATION</scope>
</reference>
<dbReference type="AlphaFoldDB" id="A0A8C4RNB3"/>
<reference evidence="4" key="1">
    <citation type="submission" date="2021-06" db="EMBL/GenBank/DDBJ databases">
        <authorList>
            <consortium name="Wellcome Sanger Institute Data Sharing"/>
        </authorList>
    </citation>
    <scope>NUCLEOTIDE SEQUENCE [LARGE SCALE GENOMIC DNA]</scope>
</reference>
<evidence type="ECO:0000256" key="1">
    <source>
        <dbReference type="ARBA" id="ARBA00022801"/>
    </source>
</evidence>
<dbReference type="GeneTree" id="ENSGT00940000158614"/>
<dbReference type="Pfam" id="PF00561">
    <property type="entry name" value="Abhydrolase_1"/>
    <property type="match status" value="1"/>
</dbReference>
<feature type="domain" description="AB hydrolase-1" evidence="3">
    <location>
        <begin position="127"/>
        <end position="398"/>
    </location>
</feature>
<name>A0A8C4RNB3_ERPCA</name>
<gene>
    <name evidence="4" type="primary">EPHX2</name>
</gene>
<comment type="similarity">
    <text evidence="2">Belongs to the AB hydrolase superfamily. Epoxide hydrolase family.</text>
</comment>
<evidence type="ECO:0000256" key="2">
    <source>
        <dbReference type="ARBA" id="ARBA00038334"/>
    </source>
</evidence>
<dbReference type="Gene3D" id="1.10.150.240">
    <property type="entry name" value="Putative phosphatase, domain 2"/>
    <property type="match status" value="1"/>
</dbReference>
<dbReference type="InterPro" id="IPR029058">
    <property type="entry name" value="AB_hydrolase_fold"/>
</dbReference>
<evidence type="ECO:0000313" key="4">
    <source>
        <dbReference type="Ensembl" id="ENSECRP00000004184.1"/>
    </source>
</evidence>
<keyword evidence="5" id="KW-1185">Reference proteome</keyword>
<reference evidence="4" key="2">
    <citation type="submission" date="2025-08" db="UniProtKB">
        <authorList>
            <consortium name="Ensembl"/>
        </authorList>
    </citation>
    <scope>IDENTIFICATION</scope>
</reference>
<sequence>MSSKSVVVFDLGGVLLCPAPQQKFHEYEERLNLPGGFLQSVILTSGPNGAFFRAELGKMTLSQVSHDDVHMEPSTPSVCSPCTKSSGPFTFCCVAAFNVHSCPVLTPSFLSFQPGVQIHYVELGDGPPLCLCHGFPESWFTWRYQIPALAAAGFRVLALDMKGYGDSTAPPDIEEYGQEEICKVGLERKKSIKWVTLIGHDWGGAFVWNMAQFYPERVRAVASLNTPLFPVDPNADPMERLRALPIFDYQLYFQEPGVAEAELEEDLRRTFKIMFRGHRDMVRNLCPVCVDFIAGGLLVGLPEDIPRSSILSESALQVYVEQYEKSGFRGPLNWYRNVRRNWQWLCTKPMGKIQMPALMVTAGKDIVLLPIFTKGMEDLIPKLTRGHIEECSHWTQMDRCAMAVGHLFKWLSPTCMPMGNCTL</sequence>
<dbReference type="FunFam" id="3.40.50.1820:FF:000067">
    <property type="entry name" value="Bifunctional epoxide hydrolase 2"/>
    <property type="match status" value="1"/>
</dbReference>
<evidence type="ECO:0000313" key="5">
    <source>
        <dbReference type="Proteomes" id="UP000694620"/>
    </source>
</evidence>
<dbReference type="PRINTS" id="PR00111">
    <property type="entry name" value="ABHYDROLASE"/>
</dbReference>
<dbReference type="SUPFAM" id="SSF53474">
    <property type="entry name" value="alpha/beta-Hydrolases"/>
    <property type="match status" value="1"/>
</dbReference>
<dbReference type="Ensembl" id="ENSECRT00000004250.1">
    <property type="protein sequence ID" value="ENSECRP00000004184.1"/>
    <property type="gene ID" value="ENSECRG00000002555.1"/>
</dbReference>
<dbReference type="InterPro" id="IPR023198">
    <property type="entry name" value="PGP-like_dom2"/>
</dbReference>
<proteinExistence type="inferred from homology"/>
<keyword evidence="1" id="KW-0378">Hydrolase</keyword>